<dbReference type="Pfam" id="PF00078">
    <property type="entry name" value="RVT_1"/>
    <property type="match status" value="1"/>
</dbReference>
<evidence type="ECO:0000256" key="7">
    <source>
        <dbReference type="ARBA" id="ARBA00022918"/>
    </source>
</evidence>
<dbReference type="InterPro" id="IPR041577">
    <property type="entry name" value="RT_RNaseH_2"/>
</dbReference>
<evidence type="ECO:0000259" key="10">
    <source>
        <dbReference type="Pfam" id="PF00078"/>
    </source>
</evidence>
<dbReference type="GO" id="GO:0004519">
    <property type="term" value="F:endonuclease activity"/>
    <property type="evidence" value="ECO:0007669"/>
    <property type="project" value="UniProtKB-KW"/>
</dbReference>
<evidence type="ECO:0000259" key="12">
    <source>
        <dbReference type="Pfam" id="PF17919"/>
    </source>
</evidence>
<dbReference type="InterPro" id="IPR005162">
    <property type="entry name" value="Retrotrans_gag_dom"/>
</dbReference>
<dbReference type="GO" id="GO:0006508">
    <property type="term" value="P:proteolysis"/>
    <property type="evidence" value="ECO:0007669"/>
    <property type="project" value="UniProtKB-KW"/>
</dbReference>
<keyword evidence="8" id="KW-0511">Multifunctional enzyme</keyword>
<evidence type="ECO:0000256" key="4">
    <source>
        <dbReference type="ARBA" id="ARBA00022722"/>
    </source>
</evidence>
<reference evidence="13 14" key="1">
    <citation type="journal article" date="2023" name="Life. Sci Alliance">
        <title>Evolutionary insights into 3D genome organization and epigenetic landscape of Vigna mungo.</title>
        <authorList>
            <person name="Junaid A."/>
            <person name="Singh B."/>
            <person name="Bhatia S."/>
        </authorList>
    </citation>
    <scope>NUCLEOTIDE SEQUENCE [LARGE SCALE GENOMIC DNA]</scope>
    <source>
        <strain evidence="13">Urdbean</strain>
    </source>
</reference>
<protein>
    <recommendedName>
        <fullName evidence="15">Retrovirus-related Pol polyprotein from transposon 17.6</fullName>
    </recommendedName>
</protein>
<keyword evidence="4" id="KW-0540">Nuclease</keyword>
<evidence type="ECO:0000256" key="6">
    <source>
        <dbReference type="ARBA" id="ARBA00022801"/>
    </source>
</evidence>
<evidence type="ECO:0000313" key="14">
    <source>
        <dbReference type="Proteomes" id="UP001374535"/>
    </source>
</evidence>
<dbReference type="GO" id="GO:0008233">
    <property type="term" value="F:peptidase activity"/>
    <property type="evidence" value="ECO:0007669"/>
    <property type="project" value="UniProtKB-KW"/>
</dbReference>
<evidence type="ECO:0000256" key="8">
    <source>
        <dbReference type="ARBA" id="ARBA00023268"/>
    </source>
</evidence>
<dbReference type="InterPro" id="IPR043502">
    <property type="entry name" value="DNA/RNA_pol_sf"/>
</dbReference>
<dbReference type="FunFam" id="3.30.70.270:FF:000020">
    <property type="entry name" value="Transposon Tf2-6 polyprotein-like Protein"/>
    <property type="match status" value="1"/>
</dbReference>
<name>A0AAQ3PA15_VIGMU</name>
<feature type="compositionally biased region" description="Pro residues" evidence="9">
    <location>
        <begin position="206"/>
        <end position="218"/>
    </location>
</feature>
<sequence length="725" mass="82182">MVDGTRLKNLSNKLNDLTLSLLLLHRIHSSDINSSPRHFLKLDVPRFDGTDPLGWIFKITQFFEYHNTREEERITDASFYLDDAFLAWFQWMYRNGQIHSWQHLLQALETRFAPKTFKDPRGKLFKLVQTTTVSDFLIEFEAIANPVVGLPPSFLLSCFISGLKPEIRHEVVTGRKTLGSHPCFKGKIDVSLATPTFTRTNTSPLQPQPAKPLPPLLPSPTQKTQMADRREKGLCFNCDKKYSRSHRCPARILLFIVEETDPIGDVALNLRQIGPHQINVLVDGGITHNFVQRKVAQLLGLAYSPSPPLKVLVGSGEELSYVILGAQWLKQLGSILMDYQTLTMKFVFKDSIIELRGYSGLKPSPISIHQLKWVVRTDPSTHFFSLSVRPSHLPDSSPSHPNPQVQHLLHNYSTLFSEPSHIPPHDLLTMPFPYFLTLNRSMCDPINTLMLINLKLSVRFRRCWNLAGFSQATKKDDSWHMCVDYRALNAITVKDRFPLPTVDELLDELSSARCFSKLDLTFGFHQIRLQPDDVHKTAFRTHDGHYEYRVMSFGLCNAAATFQSTMNESFRPLLRHIVANGGVSPDPAKIQAMVQWPTPQYVKGLRGFLGLTGFYRKFVQSYAAIALPLTNLLKKGNFQWSLAAQSAFEALKSAMTSTSVLALPEFSKPFYIQTDASGLAMGAIMLQDNHQIAFYRKATLFTLTTPQFVFLRDLKASLLTDPDFI</sequence>
<feature type="domain" description="Retrotransposon gag" evidence="11">
    <location>
        <begin position="77"/>
        <end position="165"/>
    </location>
</feature>
<keyword evidence="6" id="KW-0378">Hydrolase</keyword>
<dbReference type="Pfam" id="PF03732">
    <property type="entry name" value="Retrotrans_gag"/>
    <property type="match status" value="1"/>
</dbReference>
<evidence type="ECO:0000256" key="9">
    <source>
        <dbReference type="SAM" id="MobiDB-lite"/>
    </source>
</evidence>
<dbReference type="PANTHER" id="PTHR37984">
    <property type="entry name" value="PROTEIN CBG26694"/>
    <property type="match status" value="1"/>
</dbReference>
<evidence type="ECO:0000256" key="1">
    <source>
        <dbReference type="ARBA" id="ARBA00022670"/>
    </source>
</evidence>
<dbReference type="PANTHER" id="PTHR37984:SF5">
    <property type="entry name" value="PROTEIN NYNRIN-LIKE"/>
    <property type="match status" value="1"/>
</dbReference>
<dbReference type="InterPro" id="IPR000477">
    <property type="entry name" value="RT_dom"/>
</dbReference>
<dbReference type="FunFam" id="3.10.10.10:FF:000007">
    <property type="entry name" value="Retrovirus-related Pol polyprotein from transposon 17.6-like Protein"/>
    <property type="match status" value="1"/>
</dbReference>
<accession>A0AAQ3PA15</accession>
<evidence type="ECO:0000256" key="3">
    <source>
        <dbReference type="ARBA" id="ARBA00022695"/>
    </source>
</evidence>
<dbReference type="AlphaFoldDB" id="A0AAQ3PA15"/>
<evidence type="ECO:0000256" key="5">
    <source>
        <dbReference type="ARBA" id="ARBA00022759"/>
    </source>
</evidence>
<feature type="region of interest" description="Disordered" evidence="9">
    <location>
        <begin position="200"/>
        <end position="222"/>
    </location>
</feature>
<evidence type="ECO:0000313" key="13">
    <source>
        <dbReference type="EMBL" id="WVZ24645.1"/>
    </source>
</evidence>
<gene>
    <name evidence="13" type="ORF">V8G54_003189</name>
</gene>
<dbReference type="Proteomes" id="UP001374535">
    <property type="component" value="Chromosome 1"/>
</dbReference>
<dbReference type="InterPro" id="IPR050951">
    <property type="entry name" value="Retrovirus_Pol_polyprotein"/>
</dbReference>
<keyword evidence="14" id="KW-1185">Reference proteome</keyword>
<proteinExistence type="predicted"/>
<organism evidence="13 14">
    <name type="scientific">Vigna mungo</name>
    <name type="common">Black gram</name>
    <name type="synonym">Phaseolus mungo</name>
    <dbReference type="NCBI Taxonomy" id="3915"/>
    <lineage>
        <taxon>Eukaryota</taxon>
        <taxon>Viridiplantae</taxon>
        <taxon>Streptophyta</taxon>
        <taxon>Embryophyta</taxon>
        <taxon>Tracheophyta</taxon>
        <taxon>Spermatophyta</taxon>
        <taxon>Magnoliopsida</taxon>
        <taxon>eudicotyledons</taxon>
        <taxon>Gunneridae</taxon>
        <taxon>Pentapetalae</taxon>
        <taxon>rosids</taxon>
        <taxon>fabids</taxon>
        <taxon>Fabales</taxon>
        <taxon>Fabaceae</taxon>
        <taxon>Papilionoideae</taxon>
        <taxon>50 kb inversion clade</taxon>
        <taxon>NPAAA clade</taxon>
        <taxon>indigoferoid/millettioid clade</taxon>
        <taxon>Phaseoleae</taxon>
        <taxon>Vigna</taxon>
    </lineage>
</organism>
<keyword evidence="1" id="KW-0645">Protease</keyword>
<keyword evidence="2" id="KW-0808">Transferase</keyword>
<dbReference type="GO" id="GO:0003964">
    <property type="term" value="F:RNA-directed DNA polymerase activity"/>
    <property type="evidence" value="ECO:0007669"/>
    <property type="project" value="UniProtKB-KW"/>
</dbReference>
<keyword evidence="3" id="KW-0548">Nucleotidyltransferase</keyword>
<evidence type="ECO:0000259" key="11">
    <source>
        <dbReference type="Pfam" id="PF03732"/>
    </source>
</evidence>
<keyword evidence="5" id="KW-0255">Endonuclease</keyword>
<evidence type="ECO:0000256" key="2">
    <source>
        <dbReference type="ARBA" id="ARBA00022679"/>
    </source>
</evidence>
<dbReference type="Gene3D" id="3.10.10.10">
    <property type="entry name" value="HIV Type 1 Reverse Transcriptase, subunit A, domain 1"/>
    <property type="match status" value="1"/>
</dbReference>
<dbReference type="Pfam" id="PF17919">
    <property type="entry name" value="RT_RNaseH_2"/>
    <property type="match status" value="1"/>
</dbReference>
<dbReference type="CDD" id="cd01647">
    <property type="entry name" value="RT_LTR"/>
    <property type="match status" value="1"/>
</dbReference>
<feature type="domain" description="Reverse transcriptase" evidence="10">
    <location>
        <begin position="474"/>
        <end position="576"/>
    </location>
</feature>
<keyword evidence="7" id="KW-0695">RNA-directed DNA polymerase</keyword>
<feature type="domain" description="Reverse transcriptase/retrotransposon-derived protein RNase H-like" evidence="12">
    <location>
        <begin position="640"/>
        <end position="695"/>
    </location>
</feature>
<dbReference type="SUPFAM" id="SSF56672">
    <property type="entry name" value="DNA/RNA polymerases"/>
    <property type="match status" value="1"/>
</dbReference>
<dbReference type="Gene3D" id="3.30.70.270">
    <property type="match status" value="2"/>
</dbReference>
<dbReference type="EMBL" id="CP144700">
    <property type="protein sequence ID" value="WVZ24645.1"/>
    <property type="molecule type" value="Genomic_DNA"/>
</dbReference>
<dbReference type="InterPro" id="IPR043128">
    <property type="entry name" value="Rev_trsase/Diguanyl_cyclase"/>
</dbReference>
<evidence type="ECO:0008006" key="15">
    <source>
        <dbReference type="Google" id="ProtNLM"/>
    </source>
</evidence>